<gene>
    <name evidence="6" type="ORF">Q4528_05955</name>
</gene>
<keyword evidence="2" id="KW-0805">Transcription regulation</keyword>
<dbReference type="InterPro" id="IPR036390">
    <property type="entry name" value="WH_DNA-bd_sf"/>
</dbReference>
<proteinExistence type="inferred from homology"/>
<dbReference type="Gene3D" id="1.10.10.10">
    <property type="entry name" value="Winged helix-like DNA-binding domain superfamily/Winged helix DNA-binding domain"/>
    <property type="match status" value="1"/>
</dbReference>
<dbReference type="FunFam" id="1.10.10.10:FF:000001">
    <property type="entry name" value="LysR family transcriptional regulator"/>
    <property type="match status" value="1"/>
</dbReference>
<dbReference type="AlphaFoldDB" id="A0AAW7YRD6"/>
<dbReference type="GO" id="GO:0003677">
    <property type="term" value="F:DNA binding"/>
    <property type="evidence" value="ECO:0007669"/>
    <property type="project" value="UniProtKB-KW"/>
</dbReference>
<dbReference type="InterPro" id="IPR000847">
    <property type="entry name" value="LysR_HTH_N"/>
</dbReference>
<comment type="caution">
    <text evidence="6">The sequence shown here is derived from an EMBL/GenBank/DDBJ whole genome shotgun (WGS) entry which is preliminary data.</text>
</comment>
<dbReference type="PANTHER" id="PTHR30419">
    <property type="entry name" value="HTH-TYPE TRANSCRIPTIONAL REGULATOR YBHD"/>
    <property type="match status" value="1"/>
</dbReference>
<evidence type="ECO:0000256" key="1">
    <source>
        <dbReference type="ARBA" id="ARBA00009437"/>
    </source>
</evidence>
<dbReference type="CDD" id="cd05466">
    <property type="entry name" value="PBP2_LTTR_substrate"/>
    <property type="match status" value="1"/>
</dbReference>
<feature type="domain" description="HTH lysR-type" evidence="5">
    <location>
        <begin position="1"/>
        <end position="59"/>
    </location>
</feature>
<dbReference type="RefSeq" id="WP_046467344.1">
    <property type="nucleotide sequence ID" value="NZ_JAUOQO010000004.1"/>
</dbReference>
<dbReference type="InterPro" id="IPR005119">
    <property type="entry name" value="LysR_subst-bd"/>
</dbReference>
<dbReference type="PROSITE" id="PS50931">
    <property type="entry name" value="HTH_LYSR"/>
    <property type="match status" value="1"/>
</dbReference>
<sequence length="293" mass="33704">MEFRQLKYFVTIADAGSITKAAKTLNISQPPLSRQLKILEAELGFKLFKRVNNKGIALTEQGVFFLEKARELLYKTDNIIMQAREMDEKVNKKLSIGTTIYSSQLMFKDIENYQCLITDNINFNIWEEDSLSLLHLLNDRKIDIAYIHETESFSEIMYVPIIEDYCVYVAPINNESHLGKTISINEIAELPLILLDSNNGTGLYKQIVDTLKTYQLNPEILCECHDSSVLSQLLARGFGGTILPSSLITDEIRKKYTVLPIQNNPWKLEIKLAWKKDNYQPTHLSKYIDMILE</sequence>
<accession>A0AAW7YRD6</accession>
<keyword evidence="3" id="KW-0238">DNA-binding</keyword>
<dbReference type="GO" id="GO:0005829">
    <property type="term" value="C:cytosol"/>
    <property type="evidence" value="ECO:0007669"/>
    <property type="project" value="TreeGrafter"/>
</dbReference>
<dbReference type="PRINTS" id="PR00039">
    <property type="entry name" value="HTHLYSR"/>
</dbReference>
<evidence type="ECO:0000313" key="7">
    <source>
        <dbReference type="Proteomes" id="UP001170310"/>
    </source>
</evidence>
<evidence type="ECO:0000259" key="5">
    <source>
        <dbReference type="PROSITE" id="PS50931"/>
    </source>
</evidence>
<dbReference type="Pfam" id="PF00126">
    <property type="entry name" value="HTH_1"/>
    <property type="match status" value="1"/>
</dbReference>
<protein>
    <submittedName>
        <fullName evidence="6">LysR family transcriptional regulator</fullName>
    </submittedName>
</protein>
<dbReference type="Proteomes" id="UP001170310">
    <property type="component" value="Unassembled WGS sequence"/>
</dbReference>
<comment type="similarity">
    <text evidence="1">Belongs to the LysR transcriptional regulatory family.</text>
</comment>
<dbReference type="Pfam" id="PF03466">
    <property type="entry name" value="LysR_substrate"/>
    <property type="match status" value="1"/>
</dbReference>
<dbReference type="InterPro" id="IPR050950">
    <property type="entry name" value="HTH-type_LysR_regulators"/>
</dbReference>
<keyword evidence="7" id="KW-1185">Reference proteome</keyword>
<dbReference type="GO" id="GO:0003700">
    <property type="term" value="F:DNA-binding transcription factor activity"/>
    <property type="evidence" value="ECO:0007669"/>
    <property type="project" value="InterPro"/>
</dbReference>
<dbReference type="Gene3D" id="3.40.190.290">
    <property type="match status" value="1"/>
</dbReference>
<keyword evidence="4" id="KW-0804">Transcription</keyword>
<dbReference type="InterPro" id="IPR036388">
    <property type="entry name" value="WH-like_DNA-bd_sf"/>
</dbReference>
<evidence type="ECO:0000313" key="6">
    <source>
        <dbReference type="EMBL" id="MDO6573699.1"/>
    </source>
</evidence>
<evidence type="ECO:0000256" key="2">
    <source>
        <dbReference type="ARBA" id="ARBA00023015"/>
    </source>
</evidence>
<dbReference type="PANTHER" id="PTHR30419:SF28">
    <property type="entry name" value="HTH-TYPE TRANSCRIPTIONAL REGULATOR BSDA"/>
    <property type="match status" value="1"/>
</dbReference>
<evidence type="ECO:0000256" key="3">
    <source>
        <dbReference type="ARBA" id="ARBA00023125"/>
    </source>
</evidence>
<name>A0AAW7YRD6_9STAP</name>
<dbReference type="EMBL" id="JAUOQO010000004">
    <property type="protein sequence ID" value="MDO6573699.1"/>
    <property type="molecule type" value="Genomic_DNA"/>
</dbReference>
<dbReference type="SUPFAM" id="SSF53850">
    <property type="entry name" value="Periplasmic binding protein-like II"/>
    <property type="match status" value="1"/>
</dbReference>
<organism evidence="6 7">
    <name type="scientific">Staphylococcus pasteuri_A</name>
    <dbReference type="NCBI Taxonomy" id="3062664"/>
    <lineage>
        <taxon>Bacteria</taxon>
        <taxon>Bacillati</taxon>
        <taxon>Bacillota</taxon>
        <taxon>Bacilli</taxon>
        <taxon>Bacillales</taxon>
        <taxon>Staphylococcaceae</taxon>
        <taxon>Staphylococcus</taxon>
    </lineage>
</organism>
<evidence type="ECO:0000256" key="4">
    <source>
        <dbReference type="ARBA" id="ARBA00023163"/>
    </source>
</evidence>
<reference evidence="6" key="1">
    <citation type="submission" date="2023-07" db="EMBL/GenBank/DDBJ databases">
        <title>Genome content predicts the carbon catabolic preferences of heterotrophic bacteria.</title>
        <authorList>
            <person name="Gralka M."/>
        </authorList>
    </citation>
    <scope>NUCLEOTIDE SEQUENCE</scope>
    <source>
        <strain evidence="6">E2R20</strain>
    </source>
</reference>
<dbReference type="SUPFAM" id="SSF46785">
    <property type="entry name" value="Winged helix' DNA-binding domain"/>
    <property type="match status" value="1"/>
</dbReference>